<sequence length="103" mass="11921">MRSVTFGSVNTLVFYPLFGKTKRGFRKISEKKSTAEVPFPRIRLRTKQRRADFFFCHPVPLRSRLETRTKLNPNFWCRTFFFIPVLQPPPICLGLAKGSGPTS</sequence>
<dbReference type="Proteomes" id="UP001054945">
    <property type="component" value="Unassembled WGS sequence"/>
</dbReference>
<gene>
    <name evidence="1" type="ORF">CEXT_433031</name>
</gene>
<organism evidence="1 2">
    <name type="scientific">Caerostris extrusa</name>
    <name type="common">Bark spider</name>
    <name type="synonym">Caerostris bankana</name>
    <dbReference type="NCBI Taxonomy" id="172846"/>
    <lineage>
        <taxon>Eukaryota</taxon>
        <taxon>Metazoa</taxon>
        <taxon>Ecdysozoa</taxon>
        <taxon>Arthropoda</taxon>
        <taxon>Chelicerata</taxon>
        <taxon>Arachnida</taxon>
        <taxon>Araneae</taxon>
        <taxon>Araneomorphae</taxon>
        <taxon>Entelegynae</taxon>
        <taxon>Araneoidea</taxon>
        <taxon>Araneidae</taxon>
        <taxon>Caerostris</taxon>
    </lineage>
</organism>
<name>A0AAV4SDT0_CAEEX</name>
<comment type="caution">
    <text evidence="1">The sequence shown here is derived from an EMBL/GenBank/DDBJ whole genome shotgun (WGS) entry which is preliminary data.</text>
</comment>
<protein>
    <submittedName>
        <fullName evidence="1">Uncharacterized protein</fullName>
    </submittedName>
</protein>
<reference evidence="1 2" key="1">
    <citation type="submission" date="2021-06" db="EMBL/GenBank/DDBJ databases">
        <title>Caerostris extrusa draft genome.</title>
        <authorList>
            <person name="Kono N."/>
            <person name="Arakawa K."/>
        </authorList>
    </citation>
    <scope>NUCLEOTIDE SEQUENCE [LARGE SCALE GENOMIC DNA]</scope>
</reference>
<dbReference type="AlphaFoldDB" id="A0AAV4SDT0"/>
<evidence type="ECO:0000313" key="1">
    <source>
        <dbReference type="EMBL" id="GIY31351.1"/>
    </source>
</evidence>
<dbReference type="EMBL" id="BPLR01009360">
    <property type="protein sequence ID" value="GIY31351.1"/>
    <property type="molecule type" value="Genomic_DNA"/>
</dbReference>
<evidence type="ECO:0000313" key="2">
    <source>
        <dbReference type="Proteomes" id="UP001054945"/>
    </source>
</evidence>
<proteinExistence type="predicted"/>
<accession>A0AAV4SDT0</accession>
<keyword evidence="2" id="KW-1185">Reference proteome</keyword>